<dbReference type="OrthoDB" id="6429603at2759"/>
<comment type="caution">
    <text evidence="1">The sequence shown here is derived from an EMBL/GenBank/DDBJ whole genome shotgun (WGS) entry which is preliminary data.</text>
</comment>
<evidence type="ECO:0000313" key="1">
    <source>
        <dbReference type="EMBL" id="GBO33062.1"/>
    </source>
</evidence>
<dbReference type="EMBL" id="BGPR01056595">
    <property type="protein sequence ID" value="GBO33062.1"/>
    <property type="molecule type" value="Genomic_DNA"/>
</dbReference>
<gene>
    <name evidence="1" type="ORF">AVEN_34101_1</name>
</gene>
<keyword evidence="2" id="KW-1185">Reference proteome</keyword>
<proteinExistence type="predicted"/>
<reference evidence="1 2" key="1">
    <citation type="journal article" date="2019" name="Sci. Rep.">
        <title>Orb-weaving spider Araneus ventricosus genome elucidates the spidroin gene catalogue.</title>
        <authorList>
            <person name="Kono N."/>
            <person name="Nakamura H."/>
            <person name="Ohtoshi R."/>
            <person name="Moran D.A.P."/>
            <person name="Shinohara A."/>
            <person name="Yoshida Y."/>
            <person name="Fujiwara M."/>
            <person name="Mori M."/>
            <person name="Tomita M."/>
            <person name="Arakawa K."/>
        </authorList>
    </citation>
    <scope>NUCLEOTIDE SEQUENCE [LARGE SCALE GENOMIC DNA]</scope>
</reference>
<name>A0A4Y2W7S1_ARAVE</name>
<organism evidence="1 2">
    <name type="scientific">Araneus ventricosus</name>
    <name type="common">Orbweaver spider</name>
    <name type="synonym">Epeira ventricosa</name>
    <dbReference type="NCBI Taxonomy" id="182803"/>
    <lineage>
        <taxon>Eukaryota</taxon>
        <taxon>Metazoa</taxon>
        <taxon>Ecdysozoa</taxon>
        <taxon>Arthropoda</taxon>
        <taxon>Chelicerata</taxon>
        <taxon>Arachnida</taxon>
        <taxon>Araneae</taxon>
        <taxon>Araneomorphae</taxon>
        <taxon>Entelegynae</taxon>
        <taxon>Araneoidea</taxon>
        <taxon>Araneidae</taxon>
        <taxon>Araneus</taxon>
    </lineage>
</organism>
<dbReference type="Proteomes" id="UP000499080">
    <property type="component" value="Unassembled WGS sequence"/>
</dbReference>
<evidence type="ECO:0000313" key="2">
    <source>
        <dbReference type="Proteomes" id="UP000499080"/>
    </source>
</evidence>
<protein>
    <recommendedName>
        <fullName evidence="3">Tyr recombinase domain-containing protein</fullName>
    </recommendedName>
</protein>
<dbReference type="AlphaFoldDB" id="A0A4Y2W7S1"/>
<evidence type="ECO:0008006" key="3">
    <source>
        <dbReference type="Google" id="ProtNLM"/>
    </source>
</evidence>
<accession>A0A4Y2W7S1</accession>
<sequence>MTERKTKKFTPNQMDEIRTICRVKSETDELCLFILLLLETNLRPRELLGWFNRDPEQRKQYLKDKYFLPMGPLFTKKHHAYLSRFKRTVEKWLRVKNASLEMLIRSK</sequence>